<protein>
    <submittedName>
        <fullName evidence="6">DEAD/DEAH box helicase</fullName>
    </submittedName>
</protein>
<dbReference type="Pfam" id="PF00271">
    <property type="entry name" value="Helicase_C"/>
    <property type="match status" value="1"/>
</dbReference>
<dbReference type="Proteomes" id="UP001164718">
    <property type="component" value="Chromosome"/>
</dbReference>
<keyword evidence="3" id="KW-0238">DNA-binding</keyword>
<dbReference type="InterPro" id="IPR027417">
    <property type="entry name" value="P-loop_NTPase"/>
</dbReference>
<dbReference type="EMBL" id="CP106878">
    <property type="protein sequence ID" value="WAA11393.1"/>
    <property type="molecule type" value="Genomic_DNA"/>
</dbReference>
<keyword evidence="2" id="KW-0067">ATP-binding</keyword>
<dbReference type="GO" id="GO:0003677">
    <property type="term" value="F:DNA binding"/>
    <property type="evidence" value="ECO:0007669"/>
    <property type="project" value="UniProtKB-KW"/>
</dbReference>
<dbReference type="SUPFAM" id="SSF52540">
    <property type="entry name" value="P-loop containing nucleoside triphosphate hydrolases"/>
    <property type="match status" value="1"/>
</dbReference>
<evidence type="ECO:0000256" key="2">
    <source>
        <dbReference type="ARBA" id="ARBA00022840"/>
    </source>
</evidence>
<dbReference type="SMART" id="SM00490">
    <property type="entry name" value="HELICc"/>
    <property type="match status" value="1"/>
</dbReference>
<dbReference type="GO" id="GO:0006310">
    <property type="term" value="P:DNA recombination"/>
    <property type="evidence" value="ECO:0007669"/>
    <property type="project" value="TreeGrafter"/>
</dbReference>
<dbReference type="InterPro" id="IPR014001">
    <property type="entry name" value="Helicase_ATP-bd"/>
</dbReference>
<dbReference type="PANTHER" id="PTHR30580:SF1">
    <property type="entry name" value="COMF OPERON PROTEIN 1"/>
    <property type="match status" value="1"/>
</dbReference>
<dbReference type="PROSITE" id="PS51194">
    <property type="entry name" value="HELICASE_CTER"/>
    <property type="match status" value="1"/>
</dbReference>
<organism evidence="6 7">
    <name type="scientific">Fervidibacillus albus</name>
    <dbReference type="NCBI Taxonomy" id="2980026"/>
    <lineage>
        <taxon>Bacteria</taxon>
        <taxon>Bacillati</taxon>
        <taxon>Bacillota</taxon>
        <taxon>Bacilli</taxon>
        <taxon>Bacillales</taxon>
        <taxon>Bacillaceae</taxon>
        <taxon>Fervidibacillus</taxon>
    </lineage>
</organism>
<dbReference type="AlphaFoldDB" id="A0A9E8LX85"/>
<evidence type="ECO:0000313" key="6">
    <source>
        <dbReference type="EMBL" id="WAA11393.1"/>
    </source>
</evidence>
<keyword evidence="1" id="KW-0547">Nucleotide-binding</keyword>
<keyword evidence="7" id="KW-1185">Reference proteome</keyword>
<dbReference type="Pfam" id="PF04851">
    <property type="entry name" value="ResIII"/>
    <property type="match status" value="1"/>
</dbReference>
<name>A0A9E8LX85_9BACI</name>
<gene>
    <name evidence="6" type="ORF">OE104_14955</name>
</gene>
<dbReference type="GO" id="GO:0016787">
    <property type="term" value="F:hydrolase activity"/>
    <property type="evidence" value="ECO:0007669"/>
    <property type="project" value="InterPro"/>
</dbReference>
<dbReference type="KEGG" id="faf:OE104_14955"/>
<keyword evidence="6" id="KW-0378">Hydrolase</keyword>
<dbReference type="Gene3D" id="3.40.50.300">
    <property type="entry name" value="P-loop containing nucleotide triphosphate hydrolases"/>
    <property type="match status" value="2"/>
</dbReference>
<feature type="domain" description="Helicase ATP-binding" evidence="4">
    <location>
        <begin position="100"/>
        <end position="252"/>
    </location>
</feature>
<dbReference type="GO" id="GO:0006270">
    <property type="term" value="P:DNA replication initiation"/>
    <property type="evidence" value="ECO:0007669"/>
    <property type="project" value="TreeGrafter"/>
</dbReference>
<feature type="domain" description="Helicase C-terminal" evidence="5">
    <location>
        <begin position="280"/>
        <end position="431"/>
    </location>
</feature>
<dbReference type="InterPro" id="IPR006935">
    <property type="entry name" value="Helicase/UvrB_N"/>
</dbReference>
<keyword evidence="6" id="KW-0347">Helicase</keyword>
<evidence type="ECO:0000256" key="3">
    <source>
        <dbReference type="ARBA" id="ARBA00023125"/>
    </source>
</evidence>
<dbReference type="CDD" id="cd17925">
    <property type="entry name" value="DEXDc_ComFA"/>
    <property type="match status" value="1"/>
</dbReference>
<evidence type="ECO:0000256" key="1">
    <source>
        <dbReference type="ARBA" id="ARBA00022741"/>
    </source>
</evidence>
<dbReference type="PANTHER" id="PTHR30580">
    <property type="entry name" value="PRIMOSOMAL PROTEIN N"/>
    <property type="match status" value="1"/>
</dbReference>
<accession>A0A9E8LX85</accession>
<dbReference type="GO" id="GO:0006302">
    <property type="term" value="P:double-strand break repair"/>
    <property type="evidence" value="ECO:0007669"/>
    <property type="project" value="TreeGrafter"/>
</dbReference>
<reference evidence="6" key="1">
    <citation type="submission" date="2022-09" db="EMBL/GenBank/DDBJ databases">
        <title>Complete Genomes of Fervidibacillus albus and Fervidibacillus halotolerans isolated from tidal flat sediments.</title>
        <authorList>
            <person name="Kwon K.K."/>
            <person name="Yang S.-H."/>
            <person name="Park M.J."/>
            <person name="Oh H.-M."/>
        </authorList>
    </citation>
    <scope>NUCLEOTIDE SEQUENCE</scope>
    <source>
        <strain evidence="6">MEBiC13591</strain>
    </source>
</reference>
<sequence>MDEHIRQRFCAYKKGIERKGNRYVCNRCKNTDLTLFATFPCARCQRECVYCRNCLMMGRISECTTLVTWCGPNVSFSYPNALHWNGELSPAQREASEKITETIRKGGDLLVWAVCGAGKTEMLFEGIELALQMGKRVAIATPRTDVVLELTPRMKRAFPEVPFASLYGGSEDRHRFAPLVIATTHQLLRFERAFDVMIIDEVDAFPYSADDTLQRAAKKAMKEEGTLIFLTATPDEKWQRACLHGKRNCVILPARYHRHPLPIPTFRWCGNWKGQLQKGRIPRLIFLWFQKRMEMGKQALIFFPEIEWMERALPLFQNHAPAMEAVHSEDPKRKEKVQAMRDGKIPILLTTTILERGVTIPNIDVAVVGAENRIFTESALVQIAGRVGRSPKYPDGDITFFHHGKTRAMIRAKQQLLRMNRDARKKGLIDD</sequence>
<dbReference type="GO" id="GO:0043138">
    <property type="term" value="F:3'-5' DNA helicase activity"/>
    <property type="evidence" value="ECO:0007669"/>
    <property type="project" value="TreeGrafter"/>
</dbReference>
<dbReference type="SMART" id="SM00487">
    <property type="entry name" value="DEXDc"/>
    <property type="match status" value="1"/>
</dbReference>
<proteinExistence type="predicted"/>
<evidence type="ECO:0000259" key="5">
    <source>
        <dbReference type="PROSITE" id="PS51194"/>
    </source>
</evidence>
<dbReference type="InterPro" id="IPR001650">
    <property type="entry name" value="Helicase_C-like"/>
</dbReference>
<dbReference type="GO" id="GO:0005524">
    <property type="term" value="F:ATP binding"/>
    <property type="evidence" value="ECO:0007669"/>
    <property type="project" value="UniProtKB-KW"/>
</dbReference>
<dbReference type="FunFam" id="3.40.50.300:FF:001736">
    <property type="entry name" value="COMF operon protein 1"/>
    <property type="match status" value="1"/>
</dbReference>
<dbReference type="PROSITE" id="PS51192">
    <property type="entry name" value="HELICASE_ATP_BIND_1"/>
    <property type="match status" value="1"/>
</dbReference>
<evidence type="ECO:0000313" key="7">
    <source>
        <dbReference type="Proteomes" id="UP001164718"/>
    </source>
</evidence>
<evidence type="ECO:0000259" key="4">
    <source>
        <dbReference type="PROSITE" id="PS51192"/>
    </source>
</evidence>